<evidence type="ECO:0000256" key="1">
    <source>
        <dbReference type="ARBA" id="ARBA00022714"/>
    </source>
</evidence>
<dbReference type="NCBIfam" id="NF007422">
    <property type="entry name" value="PRK09965.1"/>
    <property type="match status" value="1"/>
</dbReference>
<name>A0A0D1L2M5_9MYCO</name>
<dbReference type="SUPFAM" id="SSF50022">
    <property type="entry name" value="ISP domain"/>
    <property type="match status" value="1"/>
</dbReference>
<dbReference type="Gene3D" id="2.102.10.10">
    <property type="entry name" value="Rieske [2Fe-2S] iron-sulphur domain"/>
    <property type="match status" value="1"/>
</dbReference>
<evidence type="ECO:0000313" key="6">
    <source>
        <dbReference type="EMBL" id="KIU15260.1"/>
    </source>
</evidence>
<dbReference type="GO" id="GO:0046872">
    <property type="term" value="F:metal ion binding"/>
    <property type="evidence" value="ECO:0007669"/>
    <property type="project" value="UniProtKB-KW"/>
</dbReference>
<dbReference type="PANTHER" id="PTHR21496">
    <property type="entry name" value="FERREDOXIN-RELATED"/>
    <property type="match status" value="1"/>
</dbReference>
<dbReference type="CDD" id="cd03528">
    <property type="entry name" value="Rieske_RO_ferredoxin"/>
    <property type="match status" value="1"/>
</dbReference>
<dbReference type="RefSeq" id="WP_043400847.1">
    <property type="nucleotide sequence ID" value="NZ_JXST01000030.1"/>
</dbReference>
<evidence type="ECO:0000256" key="3">
    <source>
        <dbReference type="ARBA" id="ARBA00023004"/>
    </source>
</evidence>
<proteinExistence type="predicted"/>
<dbReference type="GO" id="GO:0051537">
    <property type="term" value="F:2 iron, 2 sulfur cluster binding"/>
    <property type="evidence" value="ECO:0007669"/>
    <property type="project" value="UniProtKB-KW"/>
</dbReference>
<dbReference type="PROSITE" id="PS51296">
    <property type="entry name" value="RIESKE"/>
    <property type="match status" value="1"/>
</dbReference>
<gene>
    <name evidence="6" type="ORF">TL10_20130</name>
</gene>
<keyword evidence="3" id="KW-0408">Iron</keyword>
<evidence type="ECO:0000256" key="4">
    <source>
        <dbReference type="ARBA" id="ARBA00023014"/>
    </source>
</evidence>
<keyword evidence="1" id="KW-0001">2Fe-2S</keyword>
<dbReference type="PATRIC" id="fig|280871.6.peg.4170"/>
<evidence type="ECO:0000259" key="5">
    <source>
        <dbReference type="PROSITE" id="PS51296"/>
    </source>
</evidence>
<evidence type="ECO:0000256" key="2">
    <source>
        <dbReference type="ARBA" id="ARBA00022723"/>
    </source>
</evidence>
<dbReference type="AlphaFoldDB" id="A0A0D1L2M5"/>
<comment type="caution">
    <text evidence="6">The sequence shown here is derived from an EMBL/GenBank/DDBJ whole genome shotgun (WGS) entry which is preliminary data.</text>
</comment>
<dbReference type="GO" id="GO:0004497">
    <property type="term" value="F:monooxygenase activity"/>
    <property type="evidence" value="ECO:0007669"/>
    <property type="project" value="UniProtKB-ARBA"/>
</dbReference>
<organism evidence="6 7">
    <name type="scientific">Mycolicibacterium llatzerense</name>
    <dbReference type="NCBI Taxonomy" id="280871"/>
    <lineage>
        <taxon>Bacteria</taxon>
        <taxon>Bacillati</taxon>
        <taxon>Actinomycetota</taxon>
        <taxon>Actinomycetes</taxon>
        <taxon>Mycobacteriales</taxon>
        <taxon>Mycobacteriaceae</taxon>
        <taxon>Mycolicibacterium</taxon>
    </lineage>
</organism>
<feature type="domain" description="Rieske" evidence="5">
    <location>
        <begin position="2"/>
        <end position="97"/>
    </location>
</feature>
<dbReference type="OrthoDB" id="147178at2"/>
<reference evidence="6 7" key="1">
    <citation type="submission" date="2015-01" db="EMBL/GenBank/DDBJ databases">
        <title>Genome sequence of Mycobacterium llatzerense and Mycobacterium immunogenum recovered from brain abscess.</title>
        <authorList>
            <person name="Greninger A.L."/>
            <person name="Langelier C."/>
            <person name="Cunningham G."/>
            <person name="Chiu C.Y."/>
            <person name="Miller S."/>
        </authorList>
    </citation>
    <scope>NUCLEOTIDE SEQUENCE [LARGE SCALE GENOMIC DNA]</scope>
    <source>
        <strain evidence="6 7">CLUC14</strain>
    </source>
</reference>
<dbReference type="Pfam" id="PF00355">
    <property type="entry name" value="Rieske"/>
    <property type="match status" value="1"/>
</dbReference>
<sequence length="120" mass="12812">MLEICPLSELPPGEARRVESDPPIAVFHTEDGEVFAIDDTCSHQDASLADGWLEGCDVECPLHASRFNLRTGAVDAPPAKLPVRTHAVVISDGVIHVELSTEQPNLPPDVRARLGGAGKL</sequence>
<evidence type="ECO:0000313" key="7">
    <source>
        <dbReference type="Proteomes" id="UP000032221"/>
    </source>
</evidence>
<keyword evidence="4" id="KW-0411">Iron-sulfur</keyword>
<dbReference type="STRING" id="280871.TL10_20130"/>
<dbReference type="InterPro" id="IPR017941">
    <property type="entry name" value="Rieske_2Fe-2S"/>
</dbReference>
<accession>A0A0D1L2M5</accession>
<keyword evidence="2" id="KW-0479">Metal-binding</keyword>
<keyword evidence="7" id="KW-1185">Reference proteome</keyword>
<dbReference type="InterPro" id="IPR036922">
    <property type="entry name" value="Rieske_2Fe-2S_sf"/>
</dbReference>
<dbReference type="EMBL" id="JXST01000030">
    <property type="protein sequence ID" value="KIU15260.1"/>
    <property type="molecule type" value="Genomic_DNA"/>
</dbReference>
<dbReference type="GO" id="GO:0016705">
    <property type="term" value="F:oxidoreductase activity, acting on paired donors, with incorporation or reduction of molecular oxygen"/>
    <property type="evidence" value="ECO:0007669"/>
    <property type="project" value="UniProtKB-ARBA"/>
</dbReference>
<dbReference type="Proteomes" id="UP000032221">
    <property type="component" value="Unassembled WGS sequence"/>
</dbReference>
<protein>
    <recommendedName>
        <fullName evidence="5">Rieske domain-containing protein</fullName>
    </recommendedName>
</protein>
<dbReference type="PANTHER" id="PTHR21496:SF23">
    <property type="entry name" value="3-PHENYLPROPIONATE_CINNAMIC ACID DIOXYGENASE FERREDOXIN SUBUNIT"/>
    <property type="match status" value="1"/>
</dbReference>